<sequence length="339" mass="37270">MRDMVGQGPKHRGQGPRDVRAVARKTLSTALDVKQSLHAIDGVVGQSPMHLGHGPSDAREVARYPLEQDCGVSSSSSDVVDNIGAPKERTVRVTLDDAECVFTLVSPRHKTSVQRRRRRRMLAAKRRASTLIQGVSTIDDGAQIYTLVSGTTREEDGDVRLEAMPALDALLELDEMSLEEFNSSLKAGAFAEVVIVRPDEEINSSSLLDEAVLEDTKRVLNARSGSSILRNPLDPYFPLVKGFQDAVSTDPPSVQPPDRGVRHEIDLVPATKCCVTRQWSPHKEQCDVIEAFFGAKQDEKMVRESKSPHSTPTFCVRKPNGKWCIVHAYNKLNAATIPA</sequence>
<dbReference type="Gene3D" id="3.10.10.10">
    <property type="entry name" value="HIV Type 1 Reverse Transcriptase, subunit A, domain 1"/>
    <property type="match status" value="1"/>
</dbReference>
<keyword evidence="1" id="KW-0808">Transferase</keyword>
<dbReference type="GO" id="GO:0003964">
    <property type="term" value="F:RNA-directed DNA polymerase activity"/>
    <property type="evidence" value="ECO:0007669"/>
    <property type="project" value="UniProtKB-KW"/>
</dbReference>
<evidence type="ECO:0000313" key="1">
    <source>
        <dbReference type="EMBL" id="CEG45019.1"/>
    </source>
</evidence>
<keyword evidence="1" id="KW-0695">RNA-directed DNA polymerase</keyword>
<dbReference type="STRING" id="4781.A0A0N7L6R6"/>
<name>A0A0N7L6R6_PLAHL</name>
<dbReference type="OrthoDB" id="1934635at2759"/>
<protein>
    <submittedName>
        <fullName evidence="1">Reverse transcriptase</fullName>
    </submittedName>
</protein>
<evidence type="ECO:0000313" key="2">
    <source>
        <dbReference type="Proteomes" id="UP000054928"/>
    </source>
</evidence>
<proteinExistence type="predicted"/>
<dbReference type="PANTHER" id="PTHR24559">
    <property type="entry name" value="TRANSPOSON TY3-I GAG-POL POLYPROTEIN"/>
    <property type="match status" value="1"/>
</dbReference>
<dbReference type="GeneID" id="36396396"/>
<dbReference type="RefSeq" id="XP_024581388.1">
    <property type="nucleotide sequence ID" value="XM_024715718.1"/>
</dbReference>
<dbReference type="SUPFAM" id="SSF56672">
    <property type="entry name" value="DNA/RNA polymerases"/>
    <property type="match status" value="1"/>
</dbReference>
<keyword evidence="2" id="KW-1185">Reference proteome</keyword>
<dbReference type="InterPro" id="IPR053134">
    <property type="entry name" value="RNA-dir_DNA_polymerase"/>
</dbReference>
<accession>A0A0N7L6R6</accession>
<dbReference type="EMBL" id="CCYD01001375">
    <property type="protein sequence ID" value="CEG45019.1"/>
    <property type="molecule type" value="Genomic_DNA"/>
</dbReference>
<organism evidence="1 2">
    <name type="scientific">Plasmopara halstedii</name>
    <name type="common">Downy mildew of sunflower</name>
    <dbReference type="NCBI Taxonomy" id="4781"/>
    <lineage>
        <taxon>Eukaryota</taxon>
        <taxon>Sar</taxon>
        <taxon>Stramenopiles</taxon>
        <taxon>Oomycota</taxon>
        <taxon>Peronosporomycetes</taxon>
        <taxon>Peronosporales</taxon>
        <taxon>Peronosporaceae</taxon>
        <taxon>Plasmopara</taxon>
    </lineage>
</organism>
<dbReference type="PANTHER" id="PTHR24559:SF444">
    <property type="entry name" value="REVERSE TRANSCRIPTASE DOMAIN-CONTAINING PROTEIN"/>
    <property type="match status" value="1"/>
</dbReference>
<dbReference type="InterPro" id="IPR043502">
    <property type="entry name" value="DNA/RNA_pol_sf"/>
</dbReference>
<dbReference type="AlphaFoldDB" id="A0A0N7L6R6"/>
<dbReference type="Proteomes" id="UP000054928">
    <property type="component" value="Unassembled WGS sequence"/>
</dbReference>
<keyword evidence="1" id="KW-0548">Nucleotidyltransferase</keyword>
<reference evidence="2" key="1">
    <citation type="submission" date="2014-09" db="EMBL/GenBank/DDBJ databases">
        <authorList>
            <person name="Sharma Rahul"/>
            <person name="Thines Marco"/>
        </authorList>
    </citation>
    <scope>NUCLEOTIDE SEQUENCE [LARGE SCALE GENOMIC DNA]</scope>
</reference>